<feature type="compositionally biased region" description="Low complexity" evidence="7">
    <location>
        <begin position="1"/>
        <end position="11"/>
    </location>
</feature>
<feature type="transmembrane region" description="Helical" evidence="8">
    <location>
        <begin position="336"/>
        <end position="357"/>
    </location>
</feature>
<dbReference type="AlphaFoldDB" id="A0AAW0EKT2"/>
<protein>
    <submittedName>
        <fullName evidence="9">Hemolysin-III related</fullName>
    </submittedName>
</protein>
<comment type="caution">
    <text evidence="9">The sequence shown here is derived from an EMBL/GenBank/DDBJ whole genome shotgun (WGS) entry which is preliminary data.</text>
</comment>
<dbReference type="PANTHER" id="PTHR20855:SF52">
    <property type="entry name" value="ADIPONECTIN RECEPTOR PROTEIN"/>
    <property type="match status" value="1"/>
</dbReference>
<dbReference type="PANTHER" id="PTHR20855">
    <property type="entry name" value="ADIPOR/PROGESTIN RECEPTOR-RELATED"/>
    <property type="match status" value="1"/>
</dbReference>
<evidence type="ECO:0000256" key="8">
    <source>
        <dbReference type="SAM" id="Phobius"/>
    </source>
</evidence>
<evidence type="ECO:0000256" key="2">
    <source>
        <dbReference type="ARBA" id="ARBA00007018"/>
    </source>
</evidence>
<dbReference type="EMBL" id="JAECZO010000030">
    <property type="protein sequence ID" value="KAK7194044.1"/>
    <property type="molecule type" value="Genomic_DNA"/>
</dbReference>
<feature type="transmembrane region" description="Helical" evidence="8">
    <location>
        <begin position="205"/>
        <end position="227"/>
    </location>
</feature>
<feature type="region of interest" description="Disordered" evidence="7">
    <location>
        <begin position="1"/>
        <end position="32"/>
    </location>
</feature>
<keyword evidence="10" id="KW-1185">Reference proteome</keyword>
<accession>A0AAW0EKT2</accession>
<evidence type="ECO:0000256" key="3">
    <source>
        <dbReference type="ARBA" id="ARBA00022692"/>
    </source>
</evidence>
<gene>
    <name evidence="9" type="ORF">NESM_000316800</name>
</gene>
<keyword evidence="6" id="KW-0479">Metal-binding</keyword>
<dbReference type="InterPro" id="IPR004254">
    <property type="entry name" value="AdipoR/HlyIII-related"/>
</dbReference>
<dbReference type="Proteomes" id="UP001430356">
    <property type="component" value="Unassembled WGS sequence"/>
</dbReference>
<feature type="transmembrane region" description="Helical" evidence="8">
    <location>
        <begin position="296"/>
        <end position="316"/>
    </location>
</feature>
<feature type="compositionally biased region" description="Low complexity" evidence="7">
    <location>
        <begin position="21"/>
        <end position="32"/>
    </location>
</feature>
<keyword evidence="5 8" id="KW-0472">Membrane</keyword>
<feature type="transmembrane region" description="Helical" evidence="8">
    <location>
        <begin position="267"/>
        <end position="284"/>
    </location>
</feature>
<feature type="transmembrane region" description="Helical" evidence="8">
    <location>
        <begin position="168"/>
        <end position="193"/>
    </location>
</feature>
<feature type="transmembrane region" description="Helical" evidence="8">
    <location>
        <begin position="115"/>
        <end position="133"/>
    </location>
</feature>
<feature type="binding site" evidence="6">
    <location>
        <position position="189"/>
    </location>
    <ligand>
        <name>Zn(2+)</name>
        <dbReference type="ChEBI" id="CHEBI:29105"/>
    </ligand>
</feature>
<keyword evidence="6" id="KW-0862">Zinc</keyword>
<evidence type="ECO:0000256" key="5">
    <source>
        <dbReference type="ARBA" id="ARBA00023136"/>
    </source>
</evidence>
<feature type="binding site" evidence="6">
    <location>
        <position position="334"/>
    </location>
    <ligand>
        <name>Zn(2+)</name>
        <dbReference type="ChEBI" id="CHEBI:29105"/>
    </ligand>
</feature>
<evidence type="ECO:0000256" key="7">
    <source>
        <dbReference type="SAM" id="MobiDB-lite"/>
    </source>
</evidence>
<name>A0AAW0EKT2_9TRYP</name>
<evidence type="ECO:0000256" key="6">
    <source>
        <dbReference type="PIRSR" id="PIRSR604254-1"/>
    </source>
</evidence>
<evidence type="ECO:0000313" key="9">
    <source>
        <dbReference type="EMBL" id="KAK7194044.1"/>
    </source>
</evidence>
<feature type="transmembrane region" description="Helical" evidence="8">
    <location>
        <begin position="233"/>
        <end position="255"/>
    </location>
</feature>
<feature type="binding site" evidence="6">
    <location>
        <position position="338"/>
    </location>
    <ligand>
        <name>Zn(2+)</name>
        <dbReference type="ChEBI" id="CHEBI:29105"/>
    </ligand>
</feature>
<evidence type="ECO:0000313" key="10">
    <source>
        <dbReference type="Proteomes" id="UP001430356"/>
    </source>
</evidence>
<keyword evidence="3 8" id="KW-0812">Transmembrane</keyword>
<dbReference type="GO" id="GO:0016020">
    <property type="term" value="C:membrane"/>
    <property type="evidence" value="ECO:0007669"/>
    <property type="project" value="UniProtKB-SubCell"/>
</dbReference>
<evidence type="ECO:0000256" key="1">
    <source>
        <dbReference type="ARBA" id="ARBA00004141"/>
    </source>
</evidence>
<dbReference type="GO" id="GO:0046872">
    <property type="term" value="F:metal ion binding"/>
    <property type="evidence" value="ECO:0007669"/>
    <property type="project" value="UniProtKB-KW"/>
</dbReference>
<dbReference type="GO" id="GO:0038023">
    <property type="term" value="F:signaling receptor activity"/>
    <property type="evidence" value="ECO:0007669"/>
    <property type="project" value="TreeGrafter"/>
</dbReference>
<comment type="similarity">
    <text evidence="2">Belongs to the ADIPOR family.</text>
</comment>
<comment type="subcellular location">
    <subcellularLocation>
        <location evidence="1">Membrane</location>
        <topology evidence="1">Multi-pass membrane protein</topology>
    </subcellularLocation>
</comment>
<keyword evidence="4 8" id="KW-1133">Transmembrane helix</keyword>
<sequence length="365" mass="40986">MAPRKSSKVSSPSPPPRRQRSSSSTRASSKAHRVATATVAGTLTLAEKVLRARKEANCEHAKPYNDDRELPLYTIADVPSYLGENTYILRGYRAYYSGRQCVASLLRMHNETINIWTHLLGVILFLFLVAQLFTRHIVPEYLAGNVFHQENRTAQPVAVAGARTSWPFIIFGAYSFACVMCLLCSACFHTFLCHMSEDFYHRMHALDYYGITFLVVGSFLPFCFYAMNCAPLWRNAYLSMICSFGAVGLIGPFFRHWTSEAFATKKVIFYVCMVGSGLLPTIHMSQMIPLDISAPYVKGLLLMLGLYGVGVFIYAFRIPEALSPGTFDIYFSSHQIWHVCVLGAAVTHFYNCVSMYLNRATIVCV</sequence>
<reference evidence="9 10" key="1">
    <citation type="journal article" date="2021" name="MBio">
        <title>A New Model Trypanosomatid, Novymonas esmeraldas: Genomic Perception of Its 'Candidatus Pandoraea novymonadis' Endosymbiont.</title>
        <authorList>
            <person name="Zakharova A."/>
            <person name="Saura A."/>
            <person name="Butenko A."/>
            <person name="Podesvova L."/>
            <person name="Warmusova S."/>
            <person name="Kostygov A.Y."/>
            <person name="Nenarokova A."/>
            <person name="Lukes J."/>
            <person name="Opperdoes F.R."/>
            <person name="Yurchenko V."/>
        </authorList>
    </citation>
    <scope>NUCLEOTIDE SEQUENCE [LARGE SCALE GENOMIC DNA]</scope>
    <source>
        <strain evidence="9 10">E262AT.01</strain>
    </source>
</reference>
<evidence type="ECO:0000256" key="4">
    <source>
        <dbReference type="ARBA" id="ARBA00022989"/>
    </source>
</evidence>
<organism evidence="9 10">
    <name type="scientific">Novymonas esmeraldas</name>
    <dbReference type="NCBI Taxonomy" id="1808958"/>
    <lineage>
        <taxon>Eukaryota</taxon>
        <taxon>Discoba</taxon>
        <taxon>Euglenozoa</taxon>
        <taxon>Kinetoplastea</taxon>
        <taxon>Metakinetoplastina</taxon>
        <taxon>Trypanosomatida</taxon>
        <taxon>Trypanosomatidae</taxon>
        <taxon>Novymonas</taxon>
    </lineage>
</organism>
<proteinExistence type="inferred from homology"/>
<dbReference type="Pfam" id="PF03006">
    <property type="entry name" value="HlyIII"/>
    <property type="match status" value="1"/>
</dbReference>